<gene>
    <name evidence="3" type="ORF">PAC_16232</name>
</gene>
<keyword evidence="1" id="KW-0472">Membrane</keyword>
<evidence type="ECO:0000259" key="2">
    <source>
        <dbReference type="Pfam" id="PF06985"/>
    </source>
</evidence>
<dbReference type="OrthoDB" id="194358at2759"/>
<organism evidence="3 4">
    <name type="scientific">Phialocephala subalpina</name>
    <dbReference type="NCBI Taxonomy" id="576137"/>
    <lineage>
        <taxon>Eukaryota</taxon>
        <taxon>Fungi</taxon>
        <taxon>Dikarya</taxon>
        <taxon>Ascomycota</taxon>
        <taxon>Pezizomycotina</taxon>
        <taxon>Leotiomycetes</taxon>
        <taxon>Helotiales</taxon>
        <taxon>Mollisiaceae</taxon>
        <taxon>Phialocephala</taxon>
        <taxon>Phialocephala fortinii species complex</taxon>
    </lineage>
</organism>
<dbReference type="PANTHER" id="PTHR24148:SF73">
    <property type="entry name" value="HET DOMAIN PROTEIN (AFU_ORTHOLOGUE AFUA_8G01020)"/>
    <property type="match status" value="1"/>
</dbReference>
<accession>A0A1L7XMP6</accession>
<dbReference type="InterPro" id="IPR010730">
    <property type="entry name" value="HET"/>
</dbReference>
<dbReference type="InterPro" id="IPR052895">
    <property type="entry name" value="HetReg/Transcr_Mod"/>
</dbReference>
<dbReference type="Pfam" id="PF06985">
    <property type="entry name" value="HET"/>
    <property type="match status" value="1"/>
</dbReference>
<feature type="domain" description="Heterokaryon incompatibility" evidence="2">
    <location>
        <begin position="42"/>
        <end position="176"/>
    </location>
</feature>
<dbReference type="PANTHER" id="PTHR24148">
    <property type="entry name" value="ANKYRIN REPEAT DOMAIN-CONTAINING PROTEIN 39 HOMOLOG-RELATED"/>
    <property type="match status" value="1"/>
</dbReference>
<evidence type="ECO:0000313" key="4">
    <source>
        <dbReference type="Proteomes" id="UP000184330"/>
    </source>
</evidence>
<proteinExistence type="predicted"/>
<name>A0A1L7XMP6_9HELO</name>
<keyword evidence="4" id="KW-1185">Reference proteome</keyword>
<evidence type="ECO:0000313" key="3">
    <source>
        <dbReference type="EMBL" id="CZR66331.1"/>
    </source>
</evidence>
<dbReference type="AlphaFoldDB" id="A0A1L7XMP6"/>
<keyword evidence="1" id="KW-1133">Transmembrane helix</keyword>
<reference evidence="3 4" key="1">
    <citation type="submission" date="2016-03" db="EMBL/GenBank/DDBJ databases">
        <authorList>
            <person name="Ploux O."/>
        </authorList>
    </citation>
    <scope>NUCLEOTIDE SEQUENCE [LARGE SCALE GENOMIC DNA]</scope>
    <source>
        <strain evidence="3 4">UAMH 11012</strain>
    </source>
</reference>
<dbReference type="EMBL" id="FJOG01000036">
    <property type="protein sequence ID" value="CZR66331.1"/>
    <property type="molecule type" value="Genomic_DNA"/>
</dbReference>
<keyword evidence="1" id="KW-0812">Transmembrane</keyword>
<feature type="transmembrane region" description="Helical" evidence="1">
    <location>
        <begin position="395"/>
        <end position="414"/>
    </location>
</feature>
<evidence type="ECO:0000256" key="1">
    <source>
        <dbReference type="SAM" id="Phobius"/>
    </source>
</evidence>
<protein>
    <recommendedName>
        <fullName evidence="2">Heterokaryon incompatibility domain-containing protein</fullName>
    </recommendedName>
</protein>
<dbReference type="Proteomes" id="UP000184330">
    <property type="component" value="Unassembled WGS sequence"/>
</dbReference>
<sequence length="421" mass="48914">MDFTYDSSLVSNELRLLQPVAVNNHVLRYKIRRVQRASTPPYTAISYTWGNEDASEVIYLNNRPFHVRPNLWSCLYYMAHAARNATWNYLWVDAICIDQANVAERNSQVRLMDQTYRDAVCVSVWLGLITLPKETMSYLPTQIPPKTIESDGFDWTESIADLSNRPYWSRVWVIQEFLLGRNVELYCSDNRINWLDFQSILSREAGIEQFYDPNGDVPQGDRTSPLAALPLAMGRHVNKHPEILQPLCDLLIDHHRSKCKDPRDRVFGLLGLIPPDERELLSRFFPDYSITEDHVLIITLAHLTQFPVLSRMLRSGVNITPDSEELFLGLGVRPKSQRRRLLRRAEKLDYLARDSPRQMLQFLALNDQMEEYEGGDTDEQQEIGEIERRRPSNKMRLTVSVVGMSALFVVWLIAKKTKMWR</sequence>